<reference evidence="1 2" key="1">
    <citation type="submission" date="2015-12" db="EMBL/GenBank/DDBJ databases">
        <title>Dictyostelia acquired genes for synthesis and detection of signals that induce cell-type specialization by lateral gene transfer from prokaryotes.</title>
        <authorList>
            <person name="Gloeckner G."/>
            <person name="Schaap P."/>
        </authorList>
    </citation>
    <scope>NUCLEOTIDE SEQUENCE [LARGE SCALE GENOMIC DNA]</scope>
    <source>
        <strain evidence="1 2">TK</strain>
    </source>
</reference>
<dbReference type="GO" id="GO:0006913">
    <property type="term" value="P:nucleocytoplasmic transport"/>
    <property type="evidence" value="ECO:0007669"/>
    <property type="project" value="TreeGrafter"/>
</dbReference>
<dbReference type="InterPro" id="IPR015943">
    <property type="entry name" value="WD40/YVTN_repeat-like_dom_sf"/>
</dbReference>
<name>A0A151Z732_TIELA</name>
<dbReference type="Proteomes" id="UP000076078">
    <property type="component" value="Unassembled WGS sequence"/>
</dbReference>
<dbReference type="GO" id="GO:0005643">
    <property type="term" value="C:nuclear pore"/>
    <property type="evidence" value="ECO:0007669"/>
    <property type="project" value="TreeGrafter"/>
</dbReference>
<accession>A0A151Z732</accession>
<dbReference type="OrthoDB" id="411991at2759"/>
<keyword evidence="2" id="KW-1185">Reference proteome</keyword>
<dbReference type="Gene3D" id="2.130.10.10">
    <property type="entry name" value="YVTN repeat-like/Quinoprotein amine dehydrogenase"/>
    <property type="match status" value="2"/>
</dbReference>
<dbReference type="FunCoup" id="A0A151Z732">
    <property type="interactions" value="177"/>
</dbReference>
<protein>
    <submittedName>
        <fullName evidence="1">WD40 repeat-containing protein</fullName>
    </submittedName>
</protein>
<dbReference type="InParanoid" id="A0A151Z732"/>
<dbReference type="PANTHER" id="PTHR14494:SF0">
    <property type="entry name" value="ALADIN"/>
    <property type="match status" value="1"/>
</dbReference>
<dbReference type="InterPro" id="IPR045139">
    <property type="entry name" value="Aladin"/>
</dbReference>
<proteinExistence type="predicted"/>
<dbReference type="SMART" id="SM00320">
    <property type="entry name" value="WD40"/>
    <property type="match status" value="4"/>
</dbReference>
<comment type="caution">
    <text evidence="1">The sequence shown here is derived from an EMBL/GenBank/DDBJ whole genome shotgun (WGS) entry which is preliminary data.</text>
</comment>
<sequence>MIQEEQCLLDIKTLDDIVYGEYKSKLIGNTEISDESKLPYDILLERKYFKNLIVGKGKFDKKENLLQSPIPIYIQNIQKIIASKINSVYNWANSFSKEQEDLHQANRNSNINGLRNDSVIKLMKWHPQYKYLAVVNSNDVVYIYNFTSLDQQGVVGSANIGKPISLCFEFQSGVKDLQWKLNYPLTLALASDNGIILWEIDLDDFESLLQNETNRQQQHEYNNRISNTSVINTTMKNGIMKLEPSRTTATVLSYPFFNASTISWSRDGLQIISGCDSYNYIAVWDVATKVPTFIPRHRGSFLLDCNYTGNLALSCCSKTKSFRIYKLSDWTYEGKEWKQISSHQSACWSPNGEYLCIASAEKMMFLQSEQNAMESVGELRYLEKTTPYHVTYHEKNGAIFNQTTVCGHIRKVLWSPDGQRLAVLFFKGTKTEKNESIIALYRVRTSPRFEVSPRGFLKNEGVVPIQNISFMPNYQKGSLLTVHSEYN</sequence>
<gene>
    <name evidence="1" type="ORF">DLAC_09550</name>
</gene>
<dbReference type="EMBL" id="LODT01000039">
    <property type="protein sequence ID" value="KYQ89594.1"/>
    <property type="molecule type" value="Genomic_DNA"/>
</dbReference>
<dbReference type="InterPro" id="IPR036322">
    <property type="entry name" value="WD40_repeat_dom_sf"/>
</dbReference>
<evidence type="ECO:0000313" key="1">
    <source>
        <dbReference type="EMBL" id="KYQ89594.1"/>
    </source>
</evidence>
<dbReference type="STRING" id="361077.A0A151Z732"/>
<dbReference type="PANTHER" id="PTHR14494">
    <property type="entry name" value="ALADIN/ADRACALIN/AAAS"/>
    <property type="match status" value="1"/>
</dbReference>
<dbReference type="AlphaFoldDB" id="A0A151Z732"/>
<organism evidence="1 2">
    <name type="scientific">Tieghemostelium lacteum</name>
    <name type="common">Slime mold</name>
    <name type="synonym">Dictyostelium lacteum</name>
    <dbReference type="NCBI Taxonomy" id="361077"/>
    <lineage>
        <taxon>Eukaryota</taxon>
        <taxon>Amoebozoa</taxon>
        <taxon>Evosea</taxon>
        <taxon>Eumycetozoa</taxon>
        <taxon>Dictyostelia</taxon>
        <taxon>Dictyosteliales</taxon>
        <taxon>Raperosteliaceae</taxon>
        <taxon>Tieghemostelium</taxon>
    </lineage>
</organism>
<dbReference type="SUPFAM" id="SSF50978">
    <property type="entry name" value="WD40 repeat-like"/>
    <property type="match status" value="1"/>
</dbReference>
<dbReference type="OMA" id="WRPLCAF"/>
<dbReference type="InterPro" id="IPR001680">
    <property type="entry name" value="WD40_rpt"/>
</dbReference>
<evidence type="ECO:0000313" key="2">
    <source>
        <dbReference type="Proteomes" id="UP000076078"/>
    </source>
</evidence>